<evidence type="ECO:0000313" key="1">
    <source>
        <dbReference type="EMBL" id="ONI41269.1"/>
    </source>
</evidence>
<keyword evidence="2" id="KW-1185">Reference proteome</keyword>
<dbReference type="EMBL" id="LJDB01000039">
    <property type="protein sequence ID" value="ONI41269.1"/>
    <property type="molecule type" value="Genomic_DNA"/>
</dbReference>
<dbReference type="Proteomes" id="UP000188605">
    <property type="component" value="Unassembled WGS sequence"/>
</dbReference>
<name>A0ACC8XEK0_9FIRM</name>
<reference evidence="1" key="1">
    <citation type="submission" date="2016-08" db="EMBL/GenBank/DDBJ databases">
        <authorList>
            <person name="Ngugi D.K."/>
            <person name="Miyake S."/>
            <person name="Stingl U."/>
        </authorList>
    </citation>
    <scope>NUCLEOTIDE SEQUENCE</scope>
    <source>
        <strain evidence="1">SCG-B11WGA-EpuloA1</strain>
    </source>
</reference>
<accession>A0ACC8XEK0</accession>
<protein>
    <submittedName>
        <fullName evidence="1">Uncharacterized protein</fullName>
    </submittedName>
</protein>
<sequence>MEPAMAYVEETINYISSDPEMIELYEAREKARLDNINMISSAFEEGEKIGEERGKQIGEKIGEKRGEKRGKQIGEKIGEERGKINMVKNGLGVLDNETLAIISGLSLEQVEEIRNQYES</sequence>
<proteinExistence type="predicted"/>
<evidence type="ECO:0000313" key="2">
    <source>
        <dbReference type="Proteomes" id="UP000188605"/>
    </source>
</evidence>
<comment type="caution">
    <text evidence="1">The sequence shown here is derived from an EMBL/GenBank/DDBJ whole genome shotgun (WGS) entry which is preliminary data.</text>
</comment>
<organism evidence="1 2">
    <name type="scientific">Candidatus Epulonipiscium fishelsonii</name>
    <dbReference type="NCBI Taxonomy" id="77094"/>
    <lineage>
        <taxon>Bacteria</taxon>
        <taxon>Bacillati</taxon>
        <taxon>Bacillota</taxon>
        <taxon>Clostridia</taxon>
        <taxon>Lachnospirales</taxon>
        <taxon>Lachnospiraceae</taxon>
        <taxon>Candidatus Epulonipiscium</taxon>
    </lineage>
</organism>
<gene>
    <name evidence="1" type="ORF">AN396_03750</name>
</gene>